<dbReference type="GO" id="GO:0003700">
    <property type="term" value="F:DNA-binding transcription factor activity"/>
    <property type="evidence" value="ECO:0007669"/>
    <property type="project" value="InterPro"/>
</dbReference>
<dbReference type="InterPro" id="IPR018060">
    <property type="entry name" value="HTH_AraC"/>
</dbReference>
<keyword evidence="1" id="KW-0805">Transcription regulation</keyword>
<dbReference type="InterPro" id="IPR046532">
    <property type="entry name" value="DUF6597"/>
</dbReference>
<dbReference type="PANTHER" id="PTHR46796">
    <property type="entry name" value="HTH-TYPE TRANSCRIPTIONAL ACTIVATOR RHAS-RELATED"/>
    <property type="match status" value="1"/>
</dbReference>
<dbReference type="GO" id="GO:0043565">
    <property type="term" value="F:sequence-specific DNA binding"/>
    <property type="evidence" value="ECO:0007669"/>
    <property type="project" value="InterPro"/>
</dbReference>
<keyword evidence="2" id="KW-0238">DNA-binding</keyword>
<gene>
    <name evidence="5" type="ORF">BDK92_4259</name>
</gene>
<evidence type="ECO:0000256" key="3">
    <source>
        <dbReference type="ARBA" id="ARBA00023163"/>
    </source>
</evidence>
<sequence length="305" mass="33503">MWHSDRVGERDGAGGVSDFVQRRPAAPLRPYVAWYSGYRQVGVEPGTHRGLPSPYLTVIVTLDDPLVVAAHPDPRTPAGRYDTLVGGLHTTPAIITHDGRQSGVQLALSPLGARALLGLPAGELVHVDLDGREVLGPFARELRERLLAGVSWAERFTTLNVLLTRRLEIANGPPGIANGPRDEVAWAWRRLRASGGTVPVKELAREVGWSGRHLSQQFRTETGLSPKGAARVVRFDRTRRLLQRQAASGQPPTLADLATTCGYYDQAHLAREFREFAGCSASRWLTEEFRNVQVIDAWDGEDCEP</sequence>
<dbReference type="SMART" id="SM00342">
    <property type="entry name" value="HTH_ARAC"/>
    <property type="match status" value="1"/>
</dbReference>
<dbReference type="InterPro" id="IPR050204">
    <property type="entry name" value="AraC_XylS_family_regulators"/>
</dbReference>
<proteinExistence type="predicted"/>
<protein>
    <submittedName>
        <fullName evidence="5">AraC family transcriptional regulator</fullName>
    </submittedName>
</protein>
<dbReference type="Proteomes" id="UP000277671">
    <property type="component" value="Unassembled WGS sequence"/>
</dbReference>
<dbReference type="Gene3D" id="1.10.10.60">
    <property type="entry name" value="Homeodomain-like"/>
    <property type="match status" value="1"/>
</dbReference>
<keyword evidence="3" id="KW-0804">Transcription</keyword>
<keyword evidence="6" id="KW-1185">Reference proteome</keyword>
<feature type="domain" description="HTH araC/xylS-type" evidence="4">
    <location>
        <begin position="181"/>
        <end position="287"/>
    </location>
</feature>
<evidence type="ECO:0000259" key="4">
    <source>
        <dbReference type="PROSITE" id="PS01124"/>
    </source>
</evidence>
<accession>A0A495JPB9</accession>
<evidence type="ECO:0000313" key="5">
    <source>
        <dbReference type="EMBL" id="RKR89899.1"/>
    </source>
</evidence>
<name>A0A495JPB9_9ACTN</name>
<dbReference type="PROSITE" id="PS01124">
    <property type="entry name" value="HTH_ARAC_FAMILY_2"/>
    <property type="match status" value="1"/>
</dbReference>
<evidence type="ECO:0000256" key="2">
    <source>
        <dbReference type="ARBA" id="ARBA00023125"/>
    </source>
</evidence>
<organism evidence="5 6">
    <name type="scientific">Micromonospora pisi</name>
    <dbReference type="NCBI Taxonomy" id="589240"/>
    <lineage>
        <taxon>Bacteria</taxon>
        <taxon>Bacillati</taxon>
        <taxon>Actinomycetota</taxon>
        <taxon>Actinomycetes</taxon>
        <taxon>Micromonosporales</taxon>
        <taxon>Micromonosporaceae</taxon>
        <taxon>Micromonospora</taxon>
    </lineage>
</organism>
<evidence type="ECO:0000256" key="1">
    <source>
        <dbReference type="ARBA" id="ARBA00023015"/>
    </source>
</evidence>
<dbReference type="AlphaFoldDB" id="A0A495JPB9"/>
<dbReference type="Pfam" id="PF20240">
    <property type="entry name" value="DUF6597"/>
    <property type="match status" value="1"/>
</dbReference>
<reference evidence="5 6" key="1">
    <citation type="submission" date="2018-10" db="EMBL/GenBank/DDBJ databases">
        <title>Sequencing the genomes of 1000 actinobacteria strains.</title>
        <authorList>
            <person name="Klenk H.-P."/>
        </authorList>
    </citation>
    <scope>NUCLEOTIDE SEQUENCE [LARGE SCALE GENOMIC DNA]</scope>
    <source>
        <strain evidence="5 6">DSM 45175</strain>
    </source>
</reference>
<dbReference type="SUPFAM" id="SSF46689">
    <property type="entry name" value="Homeodomain-like"/>
    <property type="match status" value="1"/>
</dbReference>
<dbReference type="Pfam" id="PF12833">
    <property type="entry name" value="HTH_18"/>
    <property type="match status" value="1"/>
</dbReference>
<comment type="caution">
    <text evidence="5">The sequence shown here is derived from an EMBL/GenBank/DDBJ whole genome shotgun (WGS) entry which is preliminary data.</text>
</comment>
<dbReference type="InterPro" id="IPR009057">
    <property type="entry name" value="Homeodomain-like_sf"/>
</dbReference>
<dbReference type="EMBL" id="RBKT01000001">
    <property type="protein sequence ID" value="RKR89899.1"/>
    <property type="molecule type" value="Genomic_DNA"/>
</dbReference>
<dbReference type="PANTHER" id="PTHR46796:SF15">
    <property type="entry name" value="BLL1074 PROTEIN"/>
    <property type="match status" value="1"/>
</dbReference>
<evidence type="ECO:0000313" key="6">
    <source>
        <dbReference type="Proteomes" id="UP000277671"/>
    </source>
</evidence>